<reference evidence="1" key="1">
    <citation type="submission" date="2022-11" db="EMBL/GenBank/DDBJ databases">
        <title>Minimal conservation of predation-associated metabolite biosynthetic gene clusters underscores biosynthetic potential of Myxococcota including descriptions for ten novel species: Archangium lansinium sp. nov., Myxococcus landrumus sp. nov., Nannocystis bai.</title>
        <authorList>
            <person name="Ahearne A."/>
            <person name="Stevens C."/>
            <person name="Phillips K."/>
        </authorList>
    </citation>
    <scope>NUCLEOTIDE SEQUENCE</scope>
    <source>
        <strain evidence="1">Na p29</strain>
    </source>
</reference>
<dbReference type="InterPro" id="IPR007715">
    <property type="entry name" value="Coq4"/>
</dbReference>
<sequence length="225" mass="24825">MKWSDIRELSRMQREGRSIGDIAALKFSVLAGPEHTGNDRLHTLPTPCLEVDLAELRALPEGTVGRAFAHQLDRNKLEPLVISDDMKQRLAQNPLALRYTTTHDLVHVLTGFPTTPAGEIGVFAFMIGQGFGASRAMLWSSTVIYSLLMPLHVPGVWHNVRVGLRMAKEAEPMLEARLEDLLTVPLAEARRRLGVRPETVAAIAPGHESWLASWILAKSPTKAMA</sequence>
<dbReference type="RefSeq" id="WP_267769745.1">
    <property type="nucleotide sequence ID" value="NZ_JAPNKE010000002.1"/>
</dbReference>
<keyword evidence="2" id="KW-1185">Reference proteome</keyword>
<dbReference type="Proteomes" id="UP001150924">
    <property type="component" value="Unassembled WGS sequence"/>
</dbReference>
<proteinExistence type="predicted"/>
<dbReference type="EMBL" id="JAPNKE010000002">
    <property type="protein sequence ID" value="MCY1007158.1"/>
    <property type="molecule type" value="Genomic_DNA"/>
</dbReference>
<gene>
    <name evidence="1" type="ORF">OV079_16665</name>
</gene>
<comment type="caution">
    <text evidence="1">The sequence shown here is derived from an EMBL/GenBank/DDBJ whole genome shotgun (WGS) entry which is preliminary data.</text>
</comment>
<evidence type="ECO:0000313" key="2">
    <source>
        <dbReference type="Proteomes" id="UP001150924"/>
    </source>
</evidence>
<protein>
    <submittedName>
        <fullName evidence="1">Coq4 family protein</fullName>
    </submittedName>
</protein>
<organism evidence="1 2">
    <name type="scientific">Nannocystis pusilla</name>
    <dbReference type="NCBI Taxonomy" id="889268"/>
    <lineage>
        <taxon>Bacteria</taxon>
        <taxon>Pseudomonadati</taxon>
        <taxon>Myxococcota</taxon>
        <taxon>Polyangia</taxon>
        <taxon>Nannocystales</taxon>
        <taxon>Nannocystaceae</taxon>
        <taxon>Nannocystis</taxon>
    </lineage>
</organism>
<dbReference type="AlphaFoldDB" id="A0A9X3EX28"/>
<evidence type="ECO:0000313" key="1">
    <source>
        <dbReference type="EMBL" id="MCY1007158.1"/>
    </source>
</evidence>
<dbReference type="GO" id="GO:0006744">
    <property type="term" value="P:ubiquinone biosynthetic process"/>
    <property type="evidence" value="ECO:0007669"/>
    <property type="project" value="InterPro"/>
</dbReference>
<accession>A0A9X3EX28</accession>
<dbReference type="Pfam" id="PF05019">
    <property type="entry name" value="Coq4"/>
    <property type="match status" value="1"/>
</dbReference>
<name>A0A9X3EX28_9BACT</name>